<evidence type="ECO:0000256" key="1">
    <source>
        <dbReference type="SAM" id="SignalP"/>
    </source>
</evidence>
<keyword evidence="3" id="KW-1185">Reference proteome</keyword>
<proteinExistence type="predicted"/>
<organism evidence="2 3">
    <name type="scientific">Proteiniclasticum sediminis</name>
    <dbReference type="NCBI Taxonomy" id="2804028"/>
    <lineage>
        <taxon>Bacteria</taxon>
        <taxon>Bacillati</taxon>
        <taxon>Bacillota</taxon>
        <taxon>Clostridia</taxon>
        <taxon>Eubacteriales</taxon>
        <taxon>Clostridiaceae</taxon>
        <taxon>Proteiniclasticum</taxon>
    </lineage>
</organism>
<dbReference type="EMBL" id="JAGSCS010000011">
    <property type="protein sequence ID" value="MBR0576517.1"/>
    <property type="molecule type" value="Genomic_DNA"/>
</dbReference>
<gene>
    <name evidence="2" type="ORF">KCG48_09205</name>
</gene>
<protein>
    <submittedName>
        <fullName evidence="2">Uncharacterized protein</fullName>
    </submittedName>
</protein>
<evidence type="ECO:0000313" key="2">
    <source>
        <dbReference type="EMBL" id="MBR0576517.1"/>
    </source>
</evidence>
<comment type="caution">
    <text evidence="2">The sequence shown here is derived from an EMBL/GenBank/DDBJ whole genome shotgun (WGS) entry which is preliminary data.</text>
</comment>
<accession>A0A941CPU3</accession>
<dbReference type="AlphaFoldDB" id="A0A941CPU3"/>
<evidence type="ECO:0000313" key="3">
    <source>
        <dbReference type="Proteomes" id="UP000675379"/>
    </source>
</evidence>
<sequence>MKKSLISGFVLCLVLLSGCAEVQKLPASSPSSAETAPSMTASSLFFAEDPQQKLILATTADYVLMTPQQVSSKANLVVLGQFVKNLGSWVEENGRVYTKGLVRVTDILKGELREREIEVVFNGGVVPLSDYLRSLDEASVKKMGILPQDIADGDTVFDHFGPYQANPALNQPYLFLLNAMEKENTWFLGSDALSMLSVKDEQYFDKLTKSWNPVRDLFQP</sequence>
<feature type="signal peptide" evidence="1">
    <location>
        <begin position="1"/>
        <end position="22"/>
    </location>
</feature>
<keyword evidence="1" id="KW-0732">Signal</keyword>
<dbReference type="Proteomes" id="UP000675379">
    <property type="component" value="Unassembled WGS sequence"/>
</dbReference>
<reference evidence="2" key="1">
    <citation type="submission" date="2021-04" db="EMBL/GenBank/DDBJ databases">
        <title>Proteiniclasticum sedimins sp. nov., an obligate anaerobic bacterium isolated from anaerobic sludge.</title>
        <authorList>
            <person name="Liu J."/>
        </authorList>
    </citation>
    <scope>NUCLEOTIDE SEQUENCE</scope>
    <source>
        <strain evidence="2">BAD-10</strain>
    </source>
</reference>
<feature type="chain" id="PRO_5037788369" evidence="1">
    <location>
        <begin position="23"/>
        <end position="220"/>
    </location>
</feature>
<dbReference type="PROSITE" id="PS51257">
    <property type="entry name" value="PROKAR_LIPOPROTEIN"/>
    <property type="match status" value="1"/>
</dbReference>
<dbReference type="RefSeq" id="WP_211801527.1">
    <property type="nucleotide sequence ID" value="NZ_JAGSCS010000011.1"/>
</dbReference>
<name>A0A941CPU3_9CLOT</name>